<organism evidence="1">
    <name type="scientific">Arundo donax</name>
    <name type="common">Giant reed</name>
    <name type="synonym">Donax arundinaceus</name>
    <dbReference type="NCBI Taxonomy" id="35708"/>
    <lineage>
        <taxon>Eukaryota</taxon>
        <taxon>Viridiplantae</taxon>
        <taxon>Streptophyta</taxon>
        <taxon>Embryophyta</taxon>
        <taxon>Tracheophyta</taxon>
        <taxon>Spermatophyta</taxon>
        <taxon>Magnoliopsida</taxon>
        <taxon>Liliopsida</taxon>
        <taxon>Poales</taxon>
        <taxon>Poaceae</taxon>
        <taxon>PACMAD clade</taxon>
        <taxon>Arundinoideae</taxon>
        <taxon>Arundineae</taxon>
        <taxon>Arundo</taxon>
    </lineage>
</organism>
<proteinExistence type="predicted"/>
<evidence type="ECO:0000313" key="1">
    <source>
        <dbReference type="EMBL" id="JAE06300.1"/>
    </source>
</evidence>
<dbReference type="EMBL" id="GBRH01191596">
    <property type="protein sequence ID" value="JAE06300.1"/>
    <property type="molecule type" value="Transcribed_RNA"/>
</dbReference>
<reference evidence="1" key="2">
    <citation type="journal article" date="2015" name="Data Brief">
        <title>Shoot transcriptome of the giant reed, Arundo donax.</title>
        <authorList>
            <person name="Barrero R.A."/>
            <person name="Guerrero F.D."/>
            <person name="Moolhuijzen P."/>
            <person name="Goolsby J.A."/>
            <person name="Tidwell J."/>
            <person name="Bellgard S.E."/>
            <person name="Bellgard M.I."/>
        </authorList>
    </citation>
    <scope>NUCLEOTIDE SEQUENCE</scope>
    <source>
        <tissue evidence="1">Shoot tissue taken approximately 20 cm above the soil surface</tissue>
    </source>
</reference>
<sequence length="23" mass="2637">MAAFSSPEIIVQITLLGRRKRHL</sequence>
<accession>A0A0A9EZU8</accession>
<dbReference type="AlphaFoldDB" id="A0A0A9EZU8"/>
<protein>
    <submittedName>
        <fullName evidence="1">Uncharacterized protein</fullName>
    </submittedName>
</protein>
<reference evidence="1" key="1">
    <citation type="submission" date="2014-09" db="EMBL/GenBank/DDBJ databases">
        <authorList>
            <person name="Magalhaes I.L.F."/>
            <person name="Oliveira U."/>
            <person name="Santos F.R."/>
            <person name="Vidigal T.H.D.A."/>
            <person name="Brescovit A.D."/>
            <person name="Santos A.J."/>
        </authorList>
    </citation>
    <scope>NUCLEOTIDE SEQUENCE</scope>
    <source>
        <tissue evidence="1">Shoot tissue taken approximately 20 cm above the soil surface</tissue>
    </source>
</reference>
<name>A0A0A9EZU8_ARUDO</name>